<dbReference type="PANTHER" id="PTHR30429:SF0">
    <property type="entry name" value="METHIONINE-BINDING LIPOPROTEIN METQ"/>
    <property type="match status" value="1"/>
</dbReference>
<feature type="lipid moiety-binding region" description="S-diacylglycerol cysteine" evidence="7">
    <location>
        <position position="33"/>
    </location>
</feature>
<dbReference type="PIRSF" id="PIRSF002854">
    <property type="entry name" value="MetQ"/>
    <property type="match status" value="1"/>
</dbReference>
<evidence type="ECO:0000256" key="9">
    <source>
        <dbReference type="SAM" id="SignalP"/>
    </source>
</evidence>
<gene>
    <name evidence="10" type="ORF">LARV_01079</name>
</gene>
<dbReference type="PANTHER" id="PTHR30429">
    <property type="entry name" value="D-METHIONINE-BINDING LIPOPROTEIN METQ"/>
    <property type="match status" value="1"/>
</dbReference>
<dbReference type="RefSeq" id="WP_083522340.1">
    <property type="nucleotide sequence ID" value="NZ_DF967972.1"/>
</dbReference>
<dbReference type="PROSITE" id="PS51257">
    <property type="entry name" value="PROKAR_LIPOPROTEIN"/>
    <property type="match status" value="1"/>
</dbReference>
<dbReference type="AlphaFoldDB" id="A0A0S7B814"/>
<evidence type="ECO:0000256" key="1">
    <source>
        <dbReference type="ARBA" id="ARBA00004635"/>
    </source>
</evidence>
<evidence type="ECO:0000256" key="3">
    <source>
        <dbReference type="ARBA" id="ARBA00022729"/>
    </source>
</evidence>
<evidence type="ECO:0000256" key="8">
    <source>
        <dbReference type="SAM" id="MobiDB-lite"/>
    </source>
</evidence>
<dbReference type="EMBL" id="DF967972">
    <property type="protein sequence ID" value="GAP13326.1"/>
    <property type="molecule type" value="Genomic_DNA"/>
</dbReference>
<feature type="chain" id="PRO_5006632841" evidence="9">
    <location>
        <begin position="38"/>
        <end position="310"/>
    </location>
</feature>
<dbReference type="OrthoDB" id="9812878at2"/>
<dbReference type="Gene3D" id="3.40.190.10">
    <property type="entry name" value="Periplasmic binding protein-like II"/>
    <property type="match status" value="2"/>
</dbReference>
<feature type="compositionally biased region" description="Low complexity" evidence="8">
    <location>
        <begin position="44"/>
        <end position="59"/>
    </location>
</feature>
<dbReference type="CDD" id="cd13597">
    <property type="entry name" value="PBP2_lipoprotein_Tp32"/>
    <property type="match status" value="1"/>
</dbReference>
<organism evidence="10">
    <name type="scientific">Longilinea arvoryzae</name>
    <dbReference type="NCBI Taxonomy" id="360412"/>
    <lineage>
        <taxon>Bacteria</taxon>
        <taxon>Bacillati</taxon>
        <taxon>Chloroflexota</taxon>
        <taxon>Anaerolineae</taxon>
        <taxon>Anaerolineales</taxon>
        <taxon>Anaerolineaceae</taxon>
        <taxon>Longilinea</taxon>
    </lineage>
</organism>
<keyword evidence="4" id="KW-0472">Membrane</keyword>
<feature type="region of interest" description="Disordered" evidence="8">
    <location>
        <begin position="44"/>
        <end position="65"/>
    </location>
</feature>
<evidence type="ECO:0000313" key="10">
    <source>
        <dbReference type="EMBL" id="GAP13326.1"/>
    </source>
</evidence>
<dbReference type="InterPro" id="IPR004872">
    <property type="entry name" value="Lipoprotein_NlpA"/>
</dbReference>
<evidence type="ECO:0000256" key="7">
    <source>
        <dbReference type="PIRSR" id="PIRSR002854-1"/>
    </source>
</evidence>
<dbReference type="Pfam" id="PF03180">
    <property type="entry name" value="Lipoprotein_9"/>
    <property type="match status" value="1"/>
</dbReference>
<evidence type="ECO:0000256" key="6">
    <source>
        <dbReference type="ARBA" id="ARBA00023288"/>
    </source>
</evidence>
<evidence type="ECO:0000256" key="5">
    <source>
        <dbReference type="ARBA" id="ARBA00023139"/>
    </source>
</evidence>
<keyword evidence="5" id="KW-0564">Palmitate</keyword>
<protein>
    <submittedName>
        <fullName evidence="10">ABC-type metal ion transport system, periplasmic component/surface antigen</fullName>
    </submittedName>
</protein>
<proteinExistence type="inferred from homology"/>
<feature type="signal peptide" evidence="9">
    <location>
        <begin position="1"/>
        <end position="37"/>
    </location>
</feature>
<dbReference type="SUPFAM" id="SSF53850">
    <property type="entry name" value="Periplasmic binding protein-like II"/>
    <property type="match status" value="1"/>
</dbReference>
<sequence length="310" mass="32568">MKSSNQSSTQRPLRTLSIFILVLTLSALLLTACSPSAAPTATTAPAAAETNTATAAPTANDGTVSPTSAPIHLTIGVSPVPHGDILKFVQENLAAKAGLDLKLVEFTDYVQPNLALADGTIDANFFQHVPYMEDFGKQHNLDLVAVVAVHIEPLGIYSNKIQSLSDLPDGAVVAIPNDATNGGRALKLLEANGLLKLKDGVGYAATVQDIVENPKHLDIKELEAAQLVRALDDVSIAVINGNFAIEAGLKPASQALALESGQDNPYANVLTVLKGHESDPGILKLAQLLTSPEVKKFIEDKYEGAVIPAF</sequence>
<reference evidence="10" key="1">
    <citation type="submission" date="2015-07" db="EMBL/GenBank/DDBJ databases">
        <title>Draft Genome Sequences of Anaerolinea thermolimosa IMO-1, Bellilinea caldifistulae GOMI-1, Leptolinea tardivitalis YMTK-2, Levilinea saccharolytica KIBI-1,Longilinea arvoryzae KOME-1, Previously Described as Members of the Anaerolineaceae (Chloroflexi).</title>
        <authorList>
            <person name="Sekiguchi Y."/>
            <person name="Ohashi A."/>
            <person name="Matsuura N."/>
            <person name="Tourlousse M.D."/>
        </authorList>
    </citation>
    <scope>NUCLEOTIDE SEQUENCE [LARGE SCALE GENOMIC DNA]</scope>
    <source>
        <strain evidence="10">KOME-1</strain>
    </source>
</reference>
<evidence type="ECO:0000313" key="11">
    <source>
        <dbReference type="Proteomes" id="UP000055060"/>
    </source>
</evidence>
<evidence type="ECO:0000256" key="4">
    <source>
        <dbReference type="ARBA" id="ARBA00023136"/>
    </source>
</evidence>
<evidence type="ECO:0000256" key="2">
    <source>
        <dbReference type="ARBA" id="ARBA00008973"/>
    </source>
</evidence>
<name>A0A0S7B814_9CHLR</name>
<keyword evidence="3 9" id="KW-0732">Signal</keyword>
<keyword evidence="6" id="KW-0449">Lipoprotein</keyword>
<dbReference type="GO" id="GO:0016020">
    <property type="term" value="C:membrane"/>
    <property type="evidence" value="ECO:0007669"/>
    <property type="project" value="UniProtKB-SubCell"/>
</dbReference>
<dbReference type="STRING" id="360412.LARV_01079"/>
<keyword evidence="11" id="KW-1185">Reference proteome</keyword>
<comment type="subcellular location">
    <subcellularLocation>
        <location evidence="1">Membrane</location>
        <topology evidence="1">Lipid-anchor</topology>
    </subcellularLocation>
</comment>
<comment type="similarity">
    <text evidence="2">Belongs to the NlpA lipoprotein family.</text>
</comment>
<accession>A0A0S7B814</accession>
<dbReference type="Proteomes" id="UP000055060">
    <property type="component" value="Unassembled WGS sequence"/>
</dbReference>